<dbReference type="EMBL" id="RRYP01004549">
    <property type="protein sequence ID" value="TNV82778.1"/>
    <property type="molecule type" value="Genomic_DNA"/>
</dbReference>
<dbReference type="OrthoDB" id="10591506at2759"/>
<accession>A0A8J8NWC8</accession>
<name>A0A8J8NWC8_HALGN</name>
<dbReference type="Proteomes" id="UP000785679">
    <property type="component" value="Unassembled WGS sequence"/>
</dbReference>
<dbReference type="AlphaFoldDB" id="A0A8J8NWC8"/>
<evidence type="ECO:0000313" key="1">
    <source>
        <dbReference type="EMBL" id="TNV82778.1"/>
    </source>
</evidence>
<evidence type="ECO:0000313" key="2">
    <source>
        <dbReference type="Proteomes" id="UP000785679"/>
    </source>
</evidence>
<proteinExistence type="predicted"/>
<comment type="caution">
    <text evidence="1">The sequence shown here is derived from an EMBL/GenBank/DDBJ whole genome shotgun (WGS) entry which is preliminary data.</text>
</comment>
<protein>
    <submittedName>
        <fullName evidence="1">Uncharacterized protein</fullName>
    </submittedName>
</protein>
<gene>
    <name evidence="1" type="ORF">FGO68_gene2730</name>
</gene>
<organism evidence="1 2">
    <name type="scientific">Halteria grandinella</name>
    <dbReference type="NCBI Taxonomy" id="5974"/>
    <lineage>
        <taxon>Eukaryota</taxon>
        <taxon>Sar</taxon>
        <taxon>Alveolata</taxon>
        <taxon>Ciliophora</taxon>
        <taxon>Intramacronucleata</taxon>
        <taxon>Spirotrichea</taxon>
        <taxon>Stichotrichia</taxon>
        <taxon>Sporadotrichida</taxon>
        <taxon>Halteriidae</taxon>
        <taxon>Halteria</taxon>
    </lineage>
</organism>
<reference evidence="1" key="1">
    <citation type="submission" date="2019-06" db="EMBL/GenBank/DDBJ databases">
        <authorList>
            <person name="Zheng W."/>
        </authorList>
    </citation>
    <scope>NUCLEOTIDE SEQUENCE</scope>
    <source>
        <strain evidence="1">QDHG01</strain>
    </source>
</reference>
<sequence length="344" mass="39424">MDKENLLGFIEIFNKHGMLFEDKEIILLMKDHFESAFSTYELPQLLQAYKLLSHCFYRDYSTLKLIEDAVKIRSSEPDQLRTVSVQNLRDLIEGLKLHLHYNKRLTNTLKRLVKETNLIDYDRRLFIQYVTYLGDFNLKTDPVLKAKLNDALNVHRATLTNQDIIQLKLYGQEIFPADILQGLTLKEQASDFSLDSKEKLALIDPGNKLNPDQSLEAFKTIDLDCNVLDVIEGMLKERGIPYSTREIAANGTIRAAFVAELPKGRTIIDVIDQQHGYFVSEEGEKRLRLKGRVADEVARKSGYPGGYRVVSLVEMDFCGDEQAFLNEVIFDEKPSKANIRSQSL</sequence>
<keyword evidence="2" id="KW-1185">Reference proteome</keyword>